<organism evidence="2 3">
    <name type="scientific">Rhynchophorus ferrugineus</name>
    <name type="common">Red palm weevil</name>
    <name type="synonym">Curculio ferrugineus</name>
    <dbReference type="NCBI Taxonomy" id="354439"/>
    <lineage>
        <taxon>Eukaryota</taxon>
        <taxon>Metazoa</taxon>
        <taxon>Ecdysozoa</taxon>
        <taxon>Arthropoda</taxon>
        <taxon>Hexapoda</taxon>
        <taxon>Insecta</taxon>
        <taxon>Pterygota</taxon>
        <taxon>Neoptera</taxon>
        <taxon>Endopterygota</taxon>
        <taxon>Coleoptera</taxon>
        <taxon>Polyphaga</taxon>
        <taxon>Cucujiformia</taxon>
        <taxon>Curculionidae</taxon>
        <taxon>Dryophthorinae</taxon>
        <taxon>Rhynchophorus</taxon>
    </lineage>
</organism>
<gene>
    <name evidence="2" type="ORF">GWI33_012002</name>
</gene>
<dbReference type="EMBL" id="JAACXV010000061">
    <property type="protein sequence ID" value="KAF7285151.1"/>
    <property type="molecule type" value="Genomic_DNA"/>
</dbReference>
<evidence type="ECO:0000313" key="2">
    <source>
        <dbReference type="EMBL" id="KAF7285151.1"/>
    </source>
</evidence>
<reference evidence="2" key="1">
    <citation type="submission" date="2020-08" db="EMBL/GenBank/DDBJ databases">
        <title>Genome sequencing and assembly of the red palm weevil Rhynchophorus ferrugineus.</title>
        <authorList>
            <person name="Dias G.B."/>
            <person name="Bergman C.M."/>
            <person name="Manee M."/>
        </authorList>
    </citation>
    <scope>NUCLEOTIDE SEQUENCE</scope>
    <source>
        <strain evidence="2">AA-2017</strain>
        <tissue evidence="2">Whole larva</tissue>
    </source>
</reference>
<name>A0A834MJW4_RHYFE</name>
<accession>A0A834MJW4</accession>
<evidence type="ECO:0000313" key="3">
    <source>
        <dbReference type="Proteomes" id="UP000625711"/>
    </source>
</evidence>
<comment type="caution">
    <text evidence="2">The sequence shown here is derived from an EMBL/GenBank/DDBJ whole genome shotgun (WGS) entry which is preliminary data.</text>
</comment>
<dbReference type="Proteomes" id="UP000625711">
    <property type="component" value="Unassembled WGS sequence"/>
</dbReference>
<keyword evidence="3" id="KW-1185">Reference proteome</keyword>
<feature type="region of interest" description="Disordered" evidence="1">
    <location>
        <begin position="1"/>
        <end position="24"/>
    </location>
</feature>
<protein>
    <submittedName>
        <fullName evidence="2">Uncharacterized protein</fullName>
    </submittedName>
</protein>
<sequence>MEGWTQNAGRDVRTDWGGWYSSTERPDVTHDCRVRNASAAVTACENRVSETYCILEARGKLDPHVACLPACLLAGPSRAPVLHRAFSFPLLYCGGHEAT</sequence>
<evidence type="ECO:0000256" key="1">
    <source>
        <dbReference type="SAM" id="MobiDB-lite"/>
    </source>
</evidence>
<dbReference type="AlphaFoldDB" id="A0A834MJW4"/>
<proteinExistence type="predicted"/>